<dbReference type="PROSITE" id="PS50089">
    <property type="entry name" value="ZF_RING_2"/>
    <property type="match status" value="1"/>
</dbReference>
<name>A0A0B7FS22_THACB</name>
<dbReference type="STRING" id="1108050.A0A0B7FS22"/>
<dbReference type="InterPro" id="IPR049627">
    <property type="entry name" value="SLX8"/>
</dbReference>
<evidence type="ECO:0000256" key="5">
    <source>
        <dbReference type="SAM" id="MobiDB-lite"/>
    </source>
</evidence>
<dbReference type="Proteomes" id="UP000059188">
    <property type="component" value="Unassembled WGS sequence"/>
</dbReference>
<dbReference type="GO" id="GO:0016567">
    <property type="term" value="P:protein ubiquitination"/>
    <property type="evidence" value="ECO:0007669"/>
    <property type="project" value="UniProtKB-UniPathway"/>
</dbReference>
<dbReference type="GO" id="GO:0140082">
    <property type="term" value="F:SUMO-ubiquitin ligase activity"/>
    <property type="evidence" value="ECO:0007669"/>
    <property type="project" value="TreeGrafter"/>
</dbReference>
<feature type="compositionally biased region" description="Polar residues" evidence="5">
    <location>
        <begin position="77"/>
        <end position="92"/>
    </location>
</feature>
<dbReference type="PANTHER" id="PTHR47094:SF1">
    <property type="entry name" value="RING-TYPE E3 UBIQUITIN TRANSFERASE"/>
    <property type="match status" value="1"/>
</dbReference>
<gene>
    <name evidence="7" type="ORF">RSOLAG1IB_08980</name>
</gene>
<keyword evidence="2 4" id="KW-0863">Zinc-finger</keyword>
<keyword evidence="1" id="KW-0479">Metal-binding</keyword>
<feature type="compositionally biased region" description="Pro residues" evidence="5">
    <location>
        <begin position="180"/>
        <end position="191"/>
    </location>
</feature>
<dbReference type="UniPathway" id="UPA00143"/>
<dbReference type="OrthoDB" id="6270329at2759"/>
<dbReference type="Gene3D" id="3.30.40.10">
    <property type="entry name" value="Zinc/RING finger domain, C3HC4 (zinc finger)"/>
    <property type="match status" value="1"/>
</dbReference>
<evidence type="ECO:0000256" key="4">
    <source>
        <dbReference type="PROSITE-ProRule" id="PRU00175"/>
    </source>
</evidence>
<dbReference type="SMART" id="SM00184">
    <property type="entry name" value="RING"/>
    <property type="match status" value="1"/>
</dbReference>
<feature type="region of interest" description="Disordered" evidence="5">
    <location>
        <begin position="1"/>
        <end position="107"/>
    </location>
</feature>
<organism evidence="7 8">
    <name type="scientific">Thanatephorus cucumeris (strain AG1-IB / isolate 7/3/14)</name>
    <name type="common">Lettuce bottom rot fungus</name>
    <name type="synonym">Rhizoctonia solani</name>
    <dbReference type="NCBI Taxonomy" id="1108050"/>
    <lineage>
        <taxon>Eukaryota</taxon>
        <taxon>Fungi</taxon>
        <taxon>Dikarya</taxon>
        <taxon>Basidiomycota</taxon>
        <taxon>Agaricomycotina</taxon>
        <taxon>Agaricomycetes</taxon>
        <taxon>Cantharellales</taxon>
        <taxon>Ceratobasidiaceae</taxon>
        <taxon>Rhizoctonia</taxon>
        <taxon>Rhizoctonia solani AG-1</taxon>
    </lineage>
</organism>
<evidence type="ECO:0000256" key="2">
    <source>
        <dbReference type="ARBA" id="ARBA00022771"/>
    </source>
</evidence>
<proteinExistence type="predicted"/>
<evidence type="ECO:0000256" key="1">
    <source>
        <dbReference type="ARBA" id="ARBA00022723"/>
    </source>
</evidence>
<dbReference type="Pfam" id="PF13920">
    <property type="entry name" value="zf-C3HC4_3"/>
    <property type="match status" value="1"/>
</dbReference>
<dbReference type="GO" id="GO:0033768">
    <property type="term" value="C:SUMO-targeted ubiquitin ligase complex"/>
    <property type="evidence" value="ECO:0007669"/>
    <property type="project" value="TreeGrafter"/>
</dbReference>
<evidence type="ECO:0000313" key="8">
    <source>
        <dbReference type="Proteomes" id="UP000059188"/>
    </source>
</evidence>
<feature type="region of interest" description="Disordered" evidence="5">
    <location>
        <begin position="174"/>
        <end position="194"/>
    </location>
</feature>
<dbReference type="InterPro" id="IPR017907">
    <property type="entry name" value="Znf_RING_CS"/>
</dbReference>
<evidence type="ECO:0000259" key="6">
    <source>
        <dbReference type="PROSITE" id="PS50089"/>
    </source>
</evidence>
<evidence type="ECO:0000256" key="3">
    <source>
        <dbReference type="ARBA" id="ARBA00022833"/>
    </source>
</evidence>
<reference evidence="7 8" key="1">
    <citation type="submission" date="2014-11" db="EMBL/GenBank/DDBJ databases">
        <authorList>
            <person name="Wibberg Daniel"/>
        </authorList>
    </citation>
    <scope>NUCLEOTIDE SEQUENCE [LARGE SCALE GENOMIC DNA]</scope>
    <source>
        <strain evidence="7">Rhizoctonia solani AG1-IB 7/3/14</strain>
    </source>
</reference>
<dbReference type="PROSITE" id="PS00518">
    <property type="entry name" value="ZF_RING_1"/>
    <property type="match status" value="1"/>
</dbReference>
<feature type="compositionally biased region" description="Low complexity" evidence="5">
    <location>
        <begin position="30"/>
        <end position="54"/>
    </location>
</feature>
<dbReference type="InterPro" id="IPR001841">
    <property type="entry name" value="Znf_RING"/>
</dbReference>
<dbReference type="GO" id="GO:0006511">
    <property type="term" value="P:ubiquitin-dependent protein catabolic process"/>
    <property type="evidence" value="ECO:0007669"/>
    <property type="project" value="TreeGrafter"/>
</dbReference>
<evidence type="ECO:0000313" key="7">
    <source>
        <dbReference type="EMBL" id="CEL58982.1"/>
    </source>
</evidence>
<sequence>MNQPSTPTRPRQAANGPPRRASTRNRRVTRSVSALQNNQPQSSSLSPAPEQPEQGGANDGTVPADDNLPPIEPVAAVTSTLIPQAPSQNTSTPKKRRTPAEDDDDPNIGPLLSEYMCPICLSPPSSAIVTLCGHIMCGSCLHGALTARGAPVQKLCPVCRTPIPNVQFTRAQTGNSTPAPVAPPAPRPPVLQPRMTRNGVALPTAANDMLLVREHMPEVIDVDVDMDEPPRVEPRWDPARSGVIGLEVLTLGVDEVM</sequence>
<keyword evidence="8" id="KW-1185">Reference proteome</keyword>
<keyword evidence="3" id="KW-0862">Zinc</keyword>
<dbReference type="PANTHER" id="PTHR47094">
    <property type="entry name" value="ELFLESS, ISOFORM B"/>
    <property type="match status" value="1"/>
</dbReference>
<dbReference type="GO" id="GO:0061630">
    <property type="term" value="F:ubiquitin protein ligase activity"/>
    <property type="evidence" value="ECO:0007669"/>
    <property type="project" value="InterPro"/>
</dbReference>
<accession>A0A0B7FS22</accession>
<dbReference type="GO" id="GO:0032183">
    <property type="term" value="F:SUMO binding"/>
    <property type="evidence" value="ECO:0007669"/>
    <property type="project" value="TreeGrafter"/>
</dbReference>
<dbReference type="GO" id="GO:0008270">
    <property type="term" value="F:zinc ion binding"/>
    <property type="evidence" value="ECO:0007669"/>
    <property type="project" value="UniProtKB-KW"/>
</dbReference>
<dbReference type="AlphaFoldDB" id="A0A0B7FS22"/>
<dbReference type="SUPFAM" id="SSF57850">
    <property type="entry name" value="RING/U-box"/>
    <property type="match status" value="1"/>
</dbReference>
<feature type="domain" description="RING-type" evidence="6">
    <location>
        <begin position="117"/>
        <end position="160"/>
    </location>
</feature>
<dbReference type="EMBL" id="LN679136">
    <property type="protein sequence ID" value="CEL58982.1"/>
    <property type="molecule type" value="Genomic_DNA"/>
</dbReference>
<protein>
    <recommendedName>
        <fullName evidence="6">RING-type domain-containing protein</fullName>
    </recommendedName>
</protein>
<dbReference type="InterPro" id="IPR013083">
    <property type="entry name" value="Znf_RING/FYVE/PHD"/>
</dbReference>